<sequence length="360" mass="41132">MEAKYVRWRQNYLRSSDQGLYCFYNGKGDNGDAITCSEAHGYAMLIAVLHRNQQDFDGLLRFFLNFRNKNGLMKWQIRMKNGQTYVEEDGESSATDGDIDIATSLFQASKLFPQGGPPAYPPGTYFHEASRLCKSILDHTIHPTLHVPLLGDWCNQESNEARRLYDSTRSSDFILSSFLLFHRMHPDPNVRSRWQEVLESTLQLVLSQPNPSGLIADFYEFDRSSSTWRPARGKLLESENDGQMSWNACRTPWRLAHYYAVTGDRRILPLLERMKSTLQDPRRTDFPKVRAGIRVEDGAAMVDYSDRSFIAPVGYLCHSLGDSQGHRSCVDALNQEEESYFGDSIDLVIAEQAMAAPYWL</sequence>
<name>A0ACD0NYM4_9BASI</name>
<evidence type="ECO:0000313" key="2">
    <source>
        <dbReference type="Proteomes" id="UP000245626"/>
    </source>
</evidence>
<keyword evidence="1" id="KW-0378">Hydrolase</keyword>
<evidence type="ECO:0000313" key="1">
    <source>
        <dbReference type="EMBL" id="PWN50881.1"/>
    </source>
</evidence>
<dbReference type="Proteomes" id="UP000245626">
    <property type="component" value="Unassembled WGS sequence"/>
</dbReference>
<keyword evidence="2" id="KW-1185">Reference proteome</keyword>
<organism evidence="1 2">
    <name type="scientific">Violaceomyces palustris</name>
    <dbReference type="NCBI Taxonomy" id="1673888"/>
    <lineage>
        <taxon>Eukaryota</taxon>
        <taxon>Fungi</taxon>
        <taxon>Dikarya</taxon>
        <taxon>Basidiomycota</taxon>
        <taxon>Ustilaginomycotina</taxon>
        <taxon>Ustilaginomycetes</taxon>
        <taxon>Violaceomycetales</taxon>
        <taxon>Violaceomycetaceae</taxon>
        <taxon>Violaceomyces</taxon>
    </lineage>
</organism>
<proteinExistence type="predicted"/>
<keyword evidence="1" id="KW-0326">Glycosidase</keyword>
<reference evidence="1 2" key="1">
    <citation type="journal article" date="2018" name="Mol. Biol. Evol.">
        <title>Broad Genomic Sampling Reveals a Smut Pathogenic Ancestry of the Fungal Clade Ustilaginomycotina.</title>
        <authorList>
            <person name="Kijpornyongpan T."/>
            <person name="Mondo S.J."/>
            <person name="Barry K."/>
            <person name="Sandor L."/>
            <person name="Lee J."/>
            <person name="Lipzen A."/>
            <person name="Pangilinan J."/>
            <person name="LaButti K."/>
            <person name="Hainaut M."/>
            <person name="Henrissat B."/>
            <person name="Grigoriev I.V."/>
            <person name="Spatafora J.W."/>
            <person name="Aime M.C."/>
        </authorList>
    </citation>
    <scope>NUCLEOTIDE SEQUENCE [LARGE SCALE GENOMIC DNA]</scope>
    <source>
        <strain evidence="1 2">SA 807</strain>
    </source>
</reference>
<gene>
    <name evidence="1" type="ORF">IE53DRAFT_343312</name>
</gene>
<dbReference type="EMBL" id="KZ819889">
    <property type="protein sequence ID" value="PWN50881.1"/>
    <property type="molecule type" value="Genomic_DNA"/>
</dbReference>
<protein>
    <submittedName>
        <fullName evidence="1">Six-hairpin glycosidase</fullName>
    </submittedName>
</protein>
<accession>A0ACD0NYM4</accession>